<evidence type="ECO:0000256" key="5">
    <source>
        <dbReference type="ARBA" id="ARBA00022490"/>
    </source>
</evidence>
<dbReference type="SUPFAM" id="SSF48371">
    <property type="entry name" value="ARM repeat"/>
    <property type="match status" value="1"/>
</dbReference>
<dbReference type="InterPro" id="IPR057947">
    <property type="entry name" value="TPR_XPO7/RBP17"/>
</dbReference>
<dbReference type="AlphaFoldDB" id="I7J7Y4"/>
<gene>
    <name evidence="9" type="ORF">BMR1_01G00310</name>
</gene>
<dbReference type="OMA" id="DCFHELC"/>
<dbReference type="GO" id="GO:0005737">
    <property type="term" value="C:cytoplasm"/>
    <property type="evidence" value="ECO:0007669"/>
    <property type="project" value="UniProtKB-SubCell"/>
</dbReference>
<dbReference type="GO" id="GO:0006611">
    <property type="term" value="P:protein export from nucleus"/>
    <property type="evidence" value="ECO:0007669"/>
    <property type="project" value="TreeGrafter"/>
</dbReference>
<keyword evidence="4" id="KW-0813">Transport</keyword>
<evidence type="ECO:0000259" key="8">
    <source>
        <dbReference type="PROSITE" id="PS50166"/>
    </source>
</evidence>
<dbReference type="InterPro" id="IPR011989">
    <property type="entry name" value="ARM-like"/>
</dbReference>
<dbReference type="VEuPathDB" id="PiroplasmaDB:BMR1_01G00310"/>
<dbReference type="Pfam" id="PF25795">
    <property type="entry name" value="TPR_XPO7"/>
    <property type="match status" value="1"/>
</dbReference>
<dbReference type="Proteomes" id="UP000002899">
    <property type="component" value="Chromosome I"/>
</dbReference>
<comment type="subcellular location">
    <subcellularLocation>
        <location evidence="2">Cytoplasm</location>
    </subcellularLocation>
    <subcellularLocation>
        <location evidence="1">Nucleus</location>
    </subcellularLocation>
</comment>
<keyword evidence="5" id="KW-0963">Cytoplasm</keyword>
<evidence type="ECO:0000313" key="9">
    <source>
        <dbReference type="EMBL" id="CCF72534.1"/>
    </source>
</evidence>
<dbReference type="KEGG" id="bmic:BMR1_01G00310"/>
<dbReference type="GeneID" id="24423144"/>
<name>I7J7Y4_BABMR</name>
<dbReference type="OrthoDB" id="244158at2759"/>
<dbReference type="GO" id="GO:0005643">
    <property type="term" value="C:nuclear pore"/>
    <property type="evidence" value="ECO:0007669"/>
    <property type="project" value="TreeGrafter"/>
</dbReference>
<dbReference type="Gene3D" id="1.25.10.10">
    <property type="entry name" value="Leucine-rich Repeat Variant"/>
    <property type="match status" value="1"/>
</dbReference>
<comment type="similarity">
    <text evidence="3">Belongs to the exportin family.</text>
</comment>
<sequence>MEANELQQLELLCQAFYGGQSDHQSQAHNVLMQIVRDPTKVSLLQQVLANSSNLQALVFASSGIVSLFTNFWAQIPQVQKKETREFVLNYLYTRGPEMLKCAPEILGQLIHLLCKTIKLSWLDEINNQPIVNHVSQFLNATTPHWIIGLYIYTELTMEMQPHMGKNIAKMRRTALAFKESVLSDIFKVAIQTLEKFHGGQIQMGDNEHETQLLQQVLQLCVNCLSFDFMATMPDETSEEQTTVMVPQAWDVLRTDRIPMMLFELYKASCATPRVNCARLCLQSLVVIAALRKSFFNSDSESMVHLNCFMRGTLEIVKNNIGLSDDDCYHELCRLVGKINAANQLSQLLSSSCFAEWTDALHKFTLEALKNWSHLPNSKHYLLGVWTHMVVPLGYLREKVPPVLETFMLQITMEFISSRMALAQVIGSHAEYDFDNILSDETLVAENVAMFSRLCRCQYQSVCVKINELFDQLPSANKSVYYEKLSWLVLLVGSMLSGSAAGRLTIDDSPGNGGSSNISIHQLNVDLSGKVFMQMAISDADQQVPEHLELSYLNFLGHFRKFFIGEHARGTISGDYKNRFAKVPGCPPGMDGATYFLNKLVEKIIFNLQHRSMILQVLKKSLAFFSALASGIDIVHYADRSPHLIISGRLILQCETLRFAMANHSDPSFRFLSIPSYGRYRSIYYSILSKLLLMELTEDSDDSDKGEECAPGAEAKFEIFMEPLRNVIDGIQAKVESNPNALVDSETCQALVGLLRDLRGICKSCASPESYNMLFKWLVNKPKLPGKSRLHLLKIACDKLWREAAVAVPLLKCVAEIADNRARRISFEKTSANGILLFKEASGIVVSYAVNIIHVEGGYREKYKGIAAALAILNHCLSGEYVSFGVFDVYGDTSLDDALGLALSMCLAIPLNDLQGYHKSMSSLYEFLELATRHFMTHVLALPLKSITSLLEAIQDGLCSFEANVSHASASALDNFVTYLYKEKDSTSPDLHNTVQAINKFLEFDNSSAEGSSNTLRRTLALIFNLLVRGDCNSAWSISRPMLGLILLCNNHFAEIQESFSSQIAPEKQQKLARSFNSLMNGIDKTLSSQNKDYFTKNVYIFAQDTRLLFN</sequence>
<feature type="domain" description="Importin N-terminal" evidence="8">
    <location>
        <begin position="27"/>
        <end position="93"/>
    </location>
</feature>
<dbReference type="InterPro" id="IPR001494">
    <property type="entry name" value="Importin-beta_N"/>
</dbReference>
<dbReference type="GO" id="GO:0005049">
    <property type="term" value="F:nuclear export signal receptor activity"/>
    <property type="evidence" value="ECO:0007669"/>
    <property type="project" value="InterPro"/>
</dbReference>
<evidence type="ECO:0000256" key="4">
    <source>
        <dbReference type="ARBA" id="ARBA00022448"/>
    </source>
</evidence>
<accession>I7J7Y4</accession>
<evidence type="ECO:0000313" key="10">
    <source>
        <dbReference type="Proteomes" id="UP000002899"/>
    </source>
</evidence>
<dbReference type="InterPro" id="IPR044189">
    <property type="entry name" value="XPO4/7-like"/>
</dbReference>
<keyword evidence="6" id="KW-0653">Protein transport</keyword>
<organism evidence="9 10">
    <name type="scientific">Babesia microti (strain RI)</name>
    <dbReference type="NCBI Taxonomy" id="1133968"/>
    <lineage>
        <taxon>Eukaryota</taxon>
        <taxon>Sar</taxon>
        <taxon>Alveolata</taxon>
        <taxon>Apicomplexa</taxon>
        <taxon>Aconoidasida</taxon>
        <taxon>Piroplasmida</taxon>
        <taxon>Babesiidae</taxon>
        <taxon>Babesia</taxon>
    </lineage>
</organism>
<dbReference type="RefSeq" id="XP_012647143.1">
    <property type="nucleotide sequence ID" value="XM_012791689.1"/>
</dbReference>
<dbReference type="InterPro" id="IPR016024">
    <property type="entry name" value="ARM-type_fold"/>
</dbReference>
<evidence type="ECO:0000256" key="6">
    <source>
        <dbReference type="ARBA" id="ARBA00022927"/>
    </source>
</evidence>
<keyword evidence="7" id="KW-0539">Nucleus</keyword>
<evidence type="ECO:0000256" key="1">
    <source>
        <dbReference type="ARBA" id="ARBA00004123"/>
    </source>
</evidence>
<reference evidence="9 10" key="1">
    <citation type="journal article" date="2012" name="Nucleic Acids Res.">
        <title>Sequencing of the smallest Apicomplexan genome from the human pathogen Babesia microti.</title>
        <authorList>
            <person name="Cornillot E."/>
            <person name="Hadj-Kaddour K."/>
            <person name="Dassouli A."/>
            <person name="Noel B."/>
            <person name="Ranwez V."/>
            <person name="Vacherie B."/>
            <person name="Augagneur Y."/>
            <person name="Bres V."/>
            <person name="Duclos A."/>
            <person name="Randazzo S."/>
            <person name="Carcy B."/>
            <person name="Debierre-Grockiego F."/>
            <person name="Delbecq S."/>
            <person name="Moubri-Menage K."/>
            <person name="Shams-Eldin H."/>
            <person name="Usmani-Brown S."/>
            <person name="Bringaud F."/>
            <person name="Wincker P."/>
            <person name="Vivares C.P."/>
            <person name="Schwarz R.T."/>
            <person name="Schetters T.P."/>
            <person name="Krause P.J."/>
            <person name="Gorenflot A."/>
            <person name="Berry V."/>
            <person name="Barbe V."/>
            <person name="Ben Mamoun C."/>
        </authorList>
    </citation>
    <scope>NUCLEOTIDE SEQUENCE [LARGE SCALE GENOMIC DNA]</scope>
    <source>
        <strain evidence="9 10">RI</strain>
    </source>
</reference>
<dbReference type="PANTHER" id="PTHR12596">
    <property type="entry name" value="EXPORTIN 4,7-RELATED"/>
    <property type="match status" value="1"/>
</dbReference>
<evidence type="ECO:0000256" key="2">
    <source>
        <dbReference type="ARBA" id="ARBA00004496"/>
    </source>
</evidence>
<keyword evidence="10" id="KW-1185">Reference proteome</keyword>
<dbReference type="PANTHER" id="PTHR12596:SF2">
    <property type="entry name" value="EXPORTIN-7 ISOFORM X1"/>
    <property type="match status" value="1"/>
</dbReference>
<evidence type="ECO:0000256" key="3">
    <source>
        <dbReference type="ARBA" id="ARBA00009466"/>
    </source>
</evidence>
<protein>
    <submittedName>
        <fullName evidence="9">Exportin-7</fullName>
    </submittedName>
</protein>
<evidence type="ECO:0000256" key="7">
    <source>
        <dbReference type="ARBA" id="ARBA00023242"/>
    </source>
</evidence>
<reference evidence="9 10" key="2">
    <citation type="journal article" date="2013" name="PLoS ONE">
        <title>Whole genome mapping and re-organization of the nuclear and mitochondrial genomes of Babesia microti isolates.</title>
        <authorList>
            <person name="Cornillot E."/>
            <person name="Dassouli A."/>
            <person name="Garg A."/>
            <person name="Pachikara N."/>
            <person name="Randazzo S."/>
            <person name="Depoix D."/>
            <person name="Carcy B."/>
            <person name="Delbecq S."/>
            <person name="Frutos R."/>
            <person name="Silva J.C."/>
            <person name="Sutton R."/>
            <person name="Krause P.J."/>
            <person name="Mamoun C.B."/>
        </authorList>
    </citation>
    <scope>NUCLEOTIDE SEQUENCE [LARGE SCALE GENOMIC DNA]</scope>
    <source>
        <strain evidence="9 10">RI</strain>
    </source>
</reference>
<dbReference type="EMBL" id="FO082871">
    <property type="protein sequence ID" value="CCF72534.1"/>
    <property type="molecule type" value="Genomic_DNA"/>
</dbReference>
<proteinExistence type="inferred from homology"/>
<reference evidence="9 10" key="3">
    <citation type="journal article" date="2016" name="Sci. Rep.">
        <title>Genome-wide diversity and gene expression profiling of Babesia microti isolates identify polymorphic genes that mediate host-pathogen interactions.</title>
        <authorList>
            <person name="Silva J.C."/>
            <person name="Cornillot E."/>
            <person name="McCracken C."/>
            <person name="Usmani-Brown S."/>
            <person name="Dwivedi A."/>
            <person name="Ifeonu O.O."/>
            <person name="Crabtree J."/>
            <person name="Gotia H.T."/>
            <person name="Virji A.Z."/>
            <person name="Reynes C."/>
            <person name="Colinge J."/>
            <person name="Kumar V."/>
            <person name="Lawres L."/>
            <person name="Pazzi J.E."/>
            <person name="Pablo J.V."/>
            <person name="Hung C."/>
            <person name="Brancato J."/>
            <person name="Kumari P."/>
            <person name="Orvis J."/>
            <person name="Tretina K."/>
            <person name="Chibucos M."/>
            <person name="Ott S."/>
            <person name="Sadzewicz L."/>
            <person name="Sengamalay N."/>
            <person name="Shetty A.C."/>
            <person name="Su Q."/>
            <person name="Tallon L."/>
            <person name="Fraser C.M."/>
            <person name="Frutos R."/>
            <person name="Molina D.M."/>
            <person name="Krause P.J."/>
            <person name="Ben Mamoun C."/>
        </authorList>
    </citation>
    <scope>NUCLEOTIDE SEQUENCE [LARGE SCALE GENOMIC DNA]</scope>
    <source>
        <strain evidence="9 10">RI</strain>
    </source>
</reference>
<dbReference type="PROSITE" id="PS50166">
    <property type="entry name" value="IMPORTIN_B_NT"/>
    <property type="match status" value="1"/>
</dbReference>
<dbReference type="GO" id="GO:0031267">
    <property type="term" value="F:small GTPase binding"/>
    <property type="evidence" value="ECO:0007669"/>
    <property type="project" value="InterPro"/>
</dbReference>